<gene>
    <name evidence="2" type="ORF">QN277_005053</name>
</gene>
<dbReference type="AlphaFoldDB" id="A0AAE1M9E1"/>
<dbReference type="Proteomes" id="UP001293593">
    <property type="component" value="Unassembled WGS sequence"/>
</dbReference>
<comment type="caution">
    <text evidence="2">The sequence shown here is derived from an EMBL/GenBank/DDBJ whole genome shotgun (WGS) entry which is preliminary data.</text>
</comment>
<feature type="region of interest" description="Disordered" evidence="1">
    <location>
        <begin position="1"/>
        <end position="21"/>
    </location>
</feature>
<feature type="compositionally biased region" description="Polar residues" evidence="1">
    <location>
        <begin position="86"/>
        <end position="100"/>
    </location>
</feature>
<evidence type="ECO:0000256" key="1">
    <source>
        <dbReference type="SAM" id="MobiDB-lite"/>
    </source>
</evidence>
<evidence type="ECO:0000313" key="2">
    <source>
        <dbReference type="EMBL" id="KAK4258622.1"/>
    </source>
</evidence>
<feature type="compositionally biased region" description="Polar residues" evidence="1">
    <location>
        <begin position="1"/>
        <end position="18"/>
    </location>
</feature>
<keyword evidence="3" id="KW-1185">Reference proteome</keyword>
<name>A0AAE1M9E1_9FABA</name>
<dbReference type="EMBL" id="JAWXYG010000011">
    <property type="protein sequence ID" value="KAK4258622.1"/>
    <property type="molecule type" value="Genomic_DNA"/>
</dbReference>
<reference evidence="2" key="1">
    <citation type="submission" date="2023-10" db="EMBL/GenBank/DDBJ databases">
        <title>Chromosome-level genome of the transformable northern wattle, Acacia crassicarpa.</title>
        <authorList>
            <person name="Massaro I."/>
            <person name="Sinha N.R."/>
            <person name="Poethig S."/>
            <person name="Leichty A.R."/>
        </authorList>
    </citation>
    <scope>NUCLEOTIDE SEQUENCE</scope>
    <source>
        <strain evidence="2">Acra3RX</strain>
        <tissue evidence="2">Leaf</tissue>
    </source>
</reference>
<feature type="region of interest" description="Disordered" evidence="1">
    <location>
        <begin position="81"/>
        <end position="111"/>
    </location>
</feature>
<accession>A0AAE1M9E1</accession>
<organism evidence="2 3">
    <name type="scientific">Acacia crassicarpa</name>
    <name type="common">northern wattle</name>
    <dbReference type="NCBI Taxonomy" id="499986"/>
    <lineage>
        <taxon>Eukaryota</taxon>
        <taxon>Viridiplantae</taxon>
        <taxon>Streptophyta</taxon>
        <taxon>Embryophyta</taxon>
        <taxon>Tracheophyta</taxon>
        <taxon>Spermatophyta</taxon>
        <taxon>Magnoliopsida</taxon>
        <taxon>eudicotyledons</taxon>
        <taxon>Gunneridae</taxon>
        <taxon>Pentapetalae</taxon>
        <taxon>rosids</taxon>
        <taxon>fabids</taxon>
        <taxon>Fabales</taxon>
        <taxon>Fabaceae</taxon>
        <taxon>Caesalpinioideae</taxon>
        <taxon>mimosoid clade</taxon>
        <taxon>Acacieae</taxon>
        <taxon>Acacia</taxon>
    </lineage>
</organism>
<evidence type="ECO:0000313" key="3">
    <source>
        <dbReference type="Proteomes" id="UP001293593"/>
    </source>
</evidence>
<proteinExistence type="predicted"/>
<sequence length="111" mass="12552">MRQLATALNNRPSRSLPSDTEVPRIQGREEVKLIELKSGKSLEPMKITKQPMKITKQPLIITDPNNEKLKGRQGSIKQYLEDKQRQPSLSQLEQDLSTATLPPRAALDDHV</sequence>
<protein>
    <submittedName>
        <fullName evidence="2">Uncharacterized protein</fullName>
    </submittedName>
</protein>